<accession>E6QM46</accession>
<reference evidence="2" key="1">
    <citation type="submission" date="2009-10" db="EMBL/GenBank/DDBJ databases">
        <title>Diversity of trophic interactions inside an arsenic-rich microbial ecosystem.</title>
        <authorList>
            <person name="Bertin P.N."/>
            <person name="Heinrich-Salmeron A."/>
            <person name="Pelletier E."/>
            <person name="Goulhen-Chollet F."/>
            <person name="Arsene-Ploetze F."/>
            <person name="Gallien S."/>
            <person name="Calteau A."/>
            <person name="Vallenet D."/>
            <person name="Casiot C."/>
            <person name="Chane-Woon-Ming B."/>
            <person name="Giloteaux L."/>
            <person name="Barakat M."/>
            <person name="Bonnefoy V."/>
            <person name="Bruneel O."/>
            <person name="Chandler M."/>
            <person name="Cleiss J."/>
            <person name="Duran R."/>
            <person name="Elbaz-Poulichet F."/>
            <person name="Fonknechten N."/>
            <person name="Lauga B."/>
            <person name="Mornico D."/>
            <person name="Ortet P."/>
            <person name="Schaeffer C."/>
            <person name="Siguier P."/>
            <person name="Alexander Thil Smith A."/>
            <person name="Van Dorsselaer A."/>
            <person name="Weissenbach J."/>
            <person name="Medigue C."/>
            <person name="Le Paslier D."/>
        </authorList>
    </citation>
    <scope>NUCLEOTIDE SEQUENCE</scope>
</reference>
<dbReference type="PANTHER" id="PTHR33371:SF4">
    <property type="entry name" value="INTERMEMBRANE PHOSPHOLIPID TRANSPORT SYSTEM BINDING PROTEIN MLAD"/>
    <property type="match status" value="1"/>
</dbReference>
<dbReference type="InterPro" id="IPR052336">
    <property type="entry name" value="MlaD_Phospholipid_Transporter"/>
</dbReference>
<feature type="domain" description="Mce/MlaD" evidence="1">
    <location>
        <begin position="12"/>
        <end position="91"/>
    </location>
</feature>
<protein>
    <submittedName>
        <fullName evidence="2">Mammalian cell entry related</fullName>
    </submittedName>
</protein>
<sequence>MSGSTGGLFTRKIRLLAYFENANGLSAGAPVTLDGVTIGNVIGVRILAHHEPDPVEVTIRVGAQFLPSLHTDSTAAIDQAGVLGDAFLNISSATAKGPIPADGTVLPVASVPGIPEVIRTSQETLTSANSVITKLGATMDTINHGKGTAALLMNDPQVARNLTRMIAQMETLTQQIASGKGTLGKLIADDQLYDRANSTIDKLNDIATRLQNGQGTAGKLIADDSLYQNLNTAVANTNILLAGINSGNGSLGRLARDPAFAQKVEESVTRLNDLLKGIDEGKGTLGQLVINRSLYDHADQTLQQGGDLVTAMRKDPKKYLTVHVKLF</sequence>
<dbReference type="PANTHER" id="PTHR33371">
    <property type="entry name" value="INTERMEMBRANE PHOSPHOLIPID TRANSPORT SYSTEM BINDING PROTEIN MLAD-RELATED"/>
    <property type="match status" value="1"/>
</dbReference>
<comment type="caution">
    <text evidence="2">The sequence shown here is derived from an EMBL/GenBank/DDBJ whole genome shotgun (WGS) entry which is preliminary data.</text>
</comment>
<dbReference type="InterPro" id="IPR003399">
    <property type="entry name" value="Mce/MlaD"/>
</dbReference>
<name>E6QM46_9ZZZZ</name>
<evidence type="ECO:0000259" key="1">
    <source>
        <dbReference type="Pfam" id="PF02470"/>
    </source>
</evidence>
<evidence type="ECO:0000313" key="2">
    <source>
        <dbReference type="EMBL" id="CBI08317.1"/>
    </source>
</evidence>
<gene>
    <name evidence="2" type="ORF">CARN6_1771</name>
</gene>
<dbReference type="Pfam" id="PF02470">
    <property type="entry name" value="MlaD"/>
    <property type="match status" value="1"/>
</dbReference>
<proteinExistence type="predicted"/>
<dbReference type="AlphaFoldDB" id="E6QM46"/>
<dbReference type="EMBL" id="CABQ01000204">
    <property type="protein sequence ID" value="CBI08317.1"/>
    <property type="molecule type" value="Genomic_DNA"/>
</dbReference>
<organism evidence="2">
    <name type="scientific">mine drainage metagenome</name>
    <dbReference type="NCBI Taxonomy" id="410659"/>
    <lineage>
        <taxon>unclassified sequences</taxon>
        <taxon>metagenomes</taxon>
        <taxon>ecological metagenomes</taxon>
    </lineage>
</organism>